<accession>A0ABS1Q667</accession>
<proteinExistence type="predicted"/>
<protein>
    <submittedName>
        <fullName evidence="2">NAD(P)-dependent oxidoreductase</fullName>
    </submittedName>
</protein>
<reference evidence="2 3" key="1">
    <citation type="submission" date="2021-01" db="EMBL/GenBank/DDBJ databases">
        <title>WGS of actinomycetes isolated from Thailand.</title>
        <authorList>
            <person name="Thawai C."/>
        </authorList>
    </citation>
    <scope>NUCLEOTIDE SEQUENCE [LARGE SCALE GENOMIC DNA]</scope>
    <source>
        <strain evidence="2 3">CA3R110</strain>
    </source>
</reference>
<evidence type="ECO:0000259" key="1">
    <source>
        <dbReference type="Pfam" id="PF01370"/>
    </source>
</evidence>
<evidence type="ECO:0000313" key="3">
    <source>
        <dbReference type="Proteomes" id="UP000621510"/>
    </source>
</evidence>
<dbReference type="InterPro" id="IPR001509">
    <property type="entry name" value="Epimerase_deHydtase"/>
</dbReference>
<feature type="domain" description="NAD-dependent epimerase/dehydratase" evidence="1">
    <location>
        <begin position="45"/>
        <end position="207"/>
    </location>
</feature>
<dbReference type="Gene3D" id="3.40.50.720">
    <property type="entry name" value="NAD(P)-binding Rossmann-like Domain"/>
    <property type="match status" value="1"/>
</dbReference>
<dbReference type="Pfam" id="PF01370">
    <property type="entry name" value="Epimerase"/>
    <property type="match status" value="1"/>
</dbReference>
<organism evidence="2 3">
    <name type="scientific">Streptomyces endocoffeicus</name>
    <dbReference type="NCBI Taxonomy" id="2898945"/>
    <lineage>
        <taxon>Bacteria</taxon>
        <taxon>Bacillati</taxon>
        <taxon>Actinomycetota</taxon>
        <taxon>Actinomycetes</taxon>
        <taxon>Kitasatosporales</taxon>
        <taxon>Streptomycetaceae</taxon>
        <taxon>Streptomyces</taxon>
    </lineage>
</organism>
<gene>
    <name evidence="2" type="ORF">JK364_48865</name>
</gene>
<dbReference type="EMBL" id="JAERRG010000044">
    <property type="protein sequence ID" value="MBL1120154.1"/>
    <property type="molecule type" value="Genomic_DNA"/>
</dbReference>
<dbReference type="SUPFAM" id="SSF51735">
    <property type="entry name" value="NAD(P)-binding Rossmann-fold domains"/>
    <property type="match status" value="1"/>
</dbReference>
<sequence>MPDIPVLHPDMFPKHFTDLDHLEDFMSTPTAETLADLQDLDGDVAILGVAGKMGVTLARLIKKAAPHKRVIGVARFSDAAARERLEAWGVETIACDLLDREAVLALPKVPNVIYMAGLKFDTGGREDFLWAMNTLAPAHVAEGYAGSRIVALSTIHVYPWSNPLHGGVTEATPPTARPGEYANSVVGRERIFQYFSRRHSTPGRLVRFVYAVDMRYGVLQEIARWVLDCAEIPLETGAVNIMWQGDAINQFARLLRHCEAPAGPINIGNPELTSVRRIATAFGEAFGVEPRFTGAETDCLAVNCDKAAELLGNPIVPLNTMINWVAAWTKANKPVHGKPSKFEVRTGRF</sequence>
<name>A0ABS1Q667_9ACTN</name>
<keyword evidence="3" id="KW-1185">Reference proteome</keyword>
<evidence type="ECO:0000313" key="2">
    <source>
        <dbReference type="EMBL" id="MBL1120154.1"/>
    </source>
</evidence>
<comment type="caution">
    <text evidence="2">The sequence shown here is derived from an EMBL/GenBank/DDBJ whole genome shotgun (WGS) entry which is preliminary data.</text>
</comment>
<dbReference type="Proteomes" id="UP000621510">
    <property type="component" value="Unassembled WGS sequence"/>
</dbReference>
<dbReference type="InterPro" id="IPR036291">
    <property type="entry name" value="NAD(P)-bd_dom_sf"/>
</dbReference>
<dbReference type="RefSeq" id="WP_201857923.1">
    <property type="nucleotide sequence ID" value="NZ_JAERRG010000044.1"/>
</dbReference>